<dbReference type="AlphaFoldDB" id="A0A174N9J9"/>
<dbReference type="GO" id="GO:0016779">
    <property type="term" value="F:nucleotidyltransferase activity"/>
    <property type="evidence" value="ECO:0007669"/>
    <property type="project" value="UniProtKB-ARBA"/>
</dbReference>
<name>A0A174N9J9_9FIRM</name>
<reference evidence="2 3" key="1">
    <citation type="submission" date="2015-09" db="EMBL/GenBank/DDBJ databases">
        <authorList>
            <consortium name="Pathogen Informatics"/>
        </authorList>
    </citation>
    <scope>NUCLEOTIDE SEQUENCE [LARGE SCALE GENOMIC DNA]</scope>
    <source>
        <strain evidence="2 3">2789STDY5608850</strain>
    </source>
</reference>
<dbReference type="Proteomes" id="UP000095651">
    <property type="component" value="Unassembled WGS sequence"/>
</dbReference>
<protein>
    <submittedName>
        <fullName evidence="2">Putative metal dependent phosphohydrolase, MobA-like</fullName>
    </submittedName>
</protein>
<dbReference type="EMBL" id="CYZE01000031">
    <property type="protein sequence ID" value="CUP43517.1"/>
    <property type="molecule type" value="Genomic_DNA"/>
</dbReference>
<dbReference type="CDD" id="cd04182">
    <property type="entry name" value="GT_2_like_f"/>
    <property type="match status" value="1"/>
</dbReference>
<keyword evidence="2" id="KW-0378">Hydrolase</keyword>
<dbReference type="Pfam" id="PF12804">
    <property type="entry name" value="NTP_transf_3"/>
    <property type="match status" value="1"/>
</dbReference>
<proteinExistence type="predicted"/>
<dbReference type="RefSeq" id="WP_055660698.1">
    <property type="nucleotide sequence ID" value="NZ_CABIXC010000031.1"/>
</dbReference>
<feature type="domain" description="MobA-like NTP transferase" evidence="1">
    <location>
        <begin position="6"/>
        <end position="161"/>
    </location>
</feature>
<dbReference type="GO" id="GO:0016787">
    <property type="term" value="F:hydrolase activity"/>
    <property type="evidence" value="ECO:0007669"/>
    <property type="project" value="UniProtKB-KW"/>
</dbReference>
<sequence>MGRIEAILLAAGYSSRMGRLKPLLPIGGTTVIRRQAEVLDGLTDRTIVVTGYRGDEVEAHLSGSRVTTVRNQAFAEGMFTSVKAGILALDQEVSAFLILPVDYPLVTRSLIEDLIDEFHRSDTPVLYPSFSMRKGHPPVISAACIPDILSYQGDAGLKGALTPFNSEAEYFSAEDETCIIDMDTPEDYKKVLALEARLHQRLFTAAR</sequence>
<evidence type="ECO:0000313" key="3">
    <source>
        <dbReference type="Proteomes" id="UP000095651"/>
    </source>
</evidence>
<dbReference type="SUPFAM" id="SSF53448">
    <property type="entry name" value="Nucleotide-diphospho-sugar transferases"/>
    <property type="match status" value="1"/>
</dbReference>
<dbReference type="InterPro" id="IPR025877">
    <property type="entry name" value="MobA-like_NTP_Trfase"/>
</dbReference>
<dbReference type="InterPro" id="IPR029044">
    <property type="entry name" value="Nucleotide-diphossugar_trans"/>
</dbReference>
<gene>
    <name evidence="2" type="ORF">ERS852407_05937</name>
</gene>
<dbReference type="Gene3D" id="3.90.550.10">
    <property type="entry name" value="Spore Coat Polysaccharide Biosynthesis Protein SpsA, Chain A"/>
    <property type="match status" value="1"/>
</dbReference>
<dbReference type="PANTHER" id="PTHR43777:SF1">
    <property type="entry name" value="MOLYBDENUM COFACTOR CYTIDYLYLTRANSFERASE"/>
    <property type="match status" value="1"/>
</dbReference>
<dbReference type="PANTHER" id="PTHR43777">
    <property type="entry name" value="MOLYBDENUM COFACTOR CYTIDYLYLTRANSFERASE"/>
    <property type="match status" value="1"/>
</dbReference>
<evidence type="ECO:0000313" key="2">
    <source>
        <dbReference type="EMBL" id="CUP43517.1"/>
    </source>
</evidence>
<evidence type="ECO:0000259" key="1">
    <source>
        <dbReference type="Pfam" id="PF12804"/>
    </source>
</evidence>
<organism evidence="2 3">
    <name type="scientific">Hungatella hathewayi</name>
    <dbReference type="NCBI Taxonomy" id="154046"/>
    <lineage>
        <taxon>Bacteria</taxon>
        <taxon>Bacillati</taxon>
        <taxon>Bacillota</taxon>
        <taxon>Clostridia</taxon>
        <taxon>Lachnospirales</taxon>
        <taxon>Lachnospiraceae</taxon>
        <taxon>Hungatella</taxon>
    </lineage>
</organism>
<accession>A0A174N9J9</accession>